<keyword evidence="8 9" id="KW-0503">Monooxygenase</keyword>
<dbReference type="Gene3D" id="1.10.630.10">
    <property type="entry name" value="Cytochrome P450"/>
    <property type="match status" value="1"/>
</dbReference>
<evidence type="ECO:0000256" key="6">
    <source>
        <dbReference type="ARBA" id="ARBA00023002"/>
    </source>
</evidence>
<evidence type="ECO:0000313" key="11">
    <source>
        <dbReference type="EMBL" id="KAK6116876.1"/>
    </source>
</evidence>
<dbReference type="InterPro" id="IPR017972">
    <property type="entry name" value="Cyt_P450_CS"/>
</dbReference>
<evidence type="ECO:0008006" key="13">
    <source>
        <dbReference type="Google" id="ProtNLM"/>
    </source>
</evidence>
<keyword evidence="4 9" id="KW-0479">Metal-binding</keyword>
<name>A0ABR0U3U7_REHGL</name>
<evidence type="ECO:0000256" key="4">
    <source>
        <dbReference type="ARBA" id="ARBA00022723"/>
    </source>
</evidence>
<sequence>MEYYYSRFPLNLTSTITLLVPAVIFLIIKKLNNSRKAHTSVKLPPGPKTLPIIGHLHLISRLPFRSFRHLAEQFGPIMHLKLGEVPTIVISSPEIAKQILKENDPNFADRPQSVAMEIMWYNYIDIAFSPYGNYWKQMRKICIMELLSAKNVRSFGSIRNDEVSGLIKSIQLSSGKPINLTEKIFSLTSSITCRAAFGKVCKDSDALIKLLKEGIQMAGGFEIADLFPSSKIISTLSWSKLRLVIMRRKLDVILDDIINEHKENLANMGRENGDIAKRGNGEFGNEDLVDVFLRIKESGVLEFPIGNDNIKAVIYDMFSAGTETSSTAIDWTMAELMRNPRVMAKAQAEVREVFKGSKTIDESDVQKLKYLKLVIKETLRLHPPVPILPRASREEREINGYTIPAKVKVLVNNWGMQRDPKYWTNPENFEPERFENQALDFVGGDFQYLPFGTGRRMCPGMTFGLASVELPLAQLLYSFNWKLPDGVKVEDLDMIENPGITASRKDNLLWLPPRMNRISLMAWALFIV</sequence>
<dbReference type="InterPro" id="IPR001128">
    <property type="entry name" value="Cyt_P450"/>
</dbReference>
<keyword evidence="10" id="KW-0812">Transmembrane</keyword>
<proteinExistence type="inferred from homology"/>
<comment type="caution">
    <text evidence="11">The sequence shown here is derived from an EMBL/GenBank/DDBJ whole genome shotgun (WGS) entry which is preliminary data.</text>
</comment>
<evidence type="ECO:0000256" key="2">
    <source>
        <dbReference type="ARBA" id="ARBA00010617"/>
    </source>
</evidence>
<keyword evidence="12" id="KW-1185">Reference proteome</keyword>
<keyword evidence="6 9" id="KW-0560">Oxidoreductase</keyword>
<dbReference type="InterPro" id="IPR002401">
    <property type="entry name" value="Cyt_P450_E_grp-I"/>
</dbReference>
<dbReference type="InterPro" id="IPR052306">
    <property type="entry name" value="CYP450_71D"/>
</dbReference>
<evidence type="ECO:0000256" key="5">
    <source>
        <dbReference type="ARBA" id="ARBA00022968"/>
    </source>
</evidence>
<accession>A0ABR0U3U7</accession>
<dbReference type="PROSITE" id="PS00086">
    <property type="entry name" value="CYTOCHROME_P450"/>
    <property type="match status" value="1"/>
</dbReference>
<dbReference type="EMBL" id="JABTTQ020003479">
    <property type="protein sequence ID" value="KAK6116876.1"/>
    <property type="molecule type" value="Genomic_DNA"/>
</dbReference>
<evidence type="ECO:0000256" key="7">
    <source>
        <dbReference type="ARBA" id="ARBA00023004"/>
    </source>
</evidence>
<evidence type="ECO:0000313" key="12">
    <source>
        <dbReference type="Proteomes" id="UP001318860"/>
    </source>
</evidence>
<dbReference type="InterPro" id="IPR036396">
    <property type="entry name" value="Cyt_P450_sf"/>
</dbReference>
<keyword evidence="10" id="KW-1133">Transmembrane helix</keyword>
<dbReference type="Proteomes" id="UP001318860">
    <property type="component" value="Unassembled WGS sequence"/>
</dbReference>
<keyword evidence="10" id="KW-0472">Membrane</keyword>
<dbReference type="PRINTS" id="PR00385">
    <property type="entry name" value="P450"/>
</dbReference>
<evidence type="ECO:0000256" key="1">
    <source>
        <dbReference type="ARBA" id="ARBA00004606"/>
    </source>
</evidence>
<dbReference type="PRINTS" id="PR00463">
    <property type="entry name" value="EP450I"/>
</dbReference>
<keyword evidence="5" id="KW-0735">Signal-anchor</keyword>
<dbReference type="Pfam" id="PF00067">
    <property type="entry name" value="p450"/>
    <property type="match status" value="1"/>
</dbReference>
<organism evidence="11 12">
    <name type="scientific">Rehmannia glutinosa</name>
    <name type="common">Chinese foxglove</name>
    <dbReference type="NCBI Taxonomy" id="99300"/>
    <lineage>
        <taxon>Eukaryota</taxon>
        <taxon>Viridiplantae</taxon>
        <taxon>Streptophyta</taxon>
        <taxon>Embryophyta</taxon>
        <taxon>Tracheophyta</taxon>
        <taxon>Spermatophyta</taxon>
        <taxon>Magnoliopsida</taxon>
        <taxon>eudicotyledons</taxon>
        <taxon>Gunneridae</taxon>
        <taxon>Pentapetalae</taxon>
        <taxon>asterids</taxon>
        <taxon>lamiids</taxon>
        <taxon>Lamiales</taxon>
        <taxon>Orobanchaceae</taxon>
        <taxon>Rehmannieae</taxon>
        <taxon>Rehmannia</taxon>
    </lineage>
</organism>
<keyword evidence="7 9" id="KW-0408">Iron</keyword>
<dbReference type="SUPFAM" id="SSF48264">
    <property type="entry name" value="Cytochrome P450"/>
    <property type="match status" value="1"/>
</dbReference>
<dbReference type="PANTHER" id="PTHR47953:SF16">
    <property type="entry name" value="CYTOCHROME P450 71D8"/>
    <property type="match status" value="1"/>
</dbReference>
<evidence type="ECO:0000256" key="9">
    <source>
        <dbReference type="RuleBase" id="RU000461"/>
    </source>
</evidence>
<feature type="transmembrane region" description="Helical" evidence="10">
    <location>
        <begin position="12"/>
        <end position="28"/>
    </location>
</feature>
<evidence type="ECO:0000256" key="8">
    <source>
        <dbReference type="ARBA" id="ARBA00023033"/>
    </source>
</evidence>
<comment type="similarity">
    <text evidence="2 9">Belongs to the cytochrome P450 family.</text>
</comment>
<reference evidence="11 12" key="1">
    <citation type="journal article" date="2021" name="Comput. Struct. Biotechnol. J.">
        <title>De novo genome assembly of the potent medicinal plant Rehmannia glutinosa using nanopore technology.</title>
        <authorList>
            <person name="Ma L."/>
            <person name="Dong C."/>
            <person name="Song C."/>
            <person name="Wang X."/>
            <person name="Zheng X."/>
            <person name="Niu Y."/>
            <person name="Chen S."/>
            <person name="Feng W."/>
        </authorList>
    </citation>
    <scope>NUCLEOTIDE SEQUENCE [LARGE SCALE GENOMIC DNA]</scope>
    <source>
        <strain evidence="11">DH-2019</strain>
    </source>
</reference>
<dbReference type="CDD" id="cd11072">
    <property type="entry name" value="CYP71-like"/>
    <property type="match status" value="1"/>
</dbReference>
<dbReference type="PANTHER" id="PTHR47953">
    <property type="entry name" value="OS08G0105600 PROTEIN"/>
    <property type="match status" value="1"/>
</dbReference>
<evidence type="ECO:0000256" key="10">
    <source>
        <dbReference type="SAM" id="Phobius"/>
    </source>
</evidence>
<protein>
    <recommendedName>
        <fullName evidence="13">Premnaspirodiene oxygenase-like</fullName>
    </recommendedName>
</protein>
<keyword evidence="3 9" id="KW-0349">Heme</keyword>
<gene>
    <name evidence="11" type="ORF">DH2020_049367</name>
</gene>
<comment type="subcellular location">
    <subcellularLocation>
        <location evidence="1">Membrane</location>
        <topology evidence="1">Single-pass type II membrane protein</topology>
    </subcellularLocation>
</comment>
<evidence type="ECO:0000256" key="3">
    <source>
        <dbReference type="ARBA" id="ARBA00022617"/>
    </source>
</evidence>